<feature type="transmembrane region" description="Helical" evidence="1">
    <location>
        <begin position="25"/>
        <end position="43"/>
    </location>
</feature>
<dbReference type="EMBL" id="BARV01027630">
    <property type="protein sequence ID" value="GAI39502.1"/>
    <property type="molecule type" value="Genomic_DNA"/>
</dbReference>
<keyword evidence="1" id="KW-1133">Transmembrane helix</keyword>
<sequence>MDDKLQVLLNEYSQLRESERATRSLLYTINMFVATIVFGLLIAITTYKISILVLVGPLIFYCVGFFWHSEAIRLLKLSAHIKNVEREVRRMLAVPENEMLPGFESVVQLVME</sequence>
<keyword evidence="1" id="KW-0812">Transmembrane</keyword>
<organism evidence="2">
    <name type="scientific">marine sediment metagenome</name>
    <dbReference type="NCBI Taxonomy" id="412755"/>
    <lineage>
        <taxon>unclassified sequences</taxon>
        <taxon>metagenomes</taxon>
        <taxon>ecological metagenomes</taxon>
    </lineage>
</organism>
<proteinExistence type="predicted"/>
<keyword evidence="1" id="KW-0472">Membrane</keyword>
<name>X1N687_9ZZZZ</name>
<feature type="transmembrane region" description="Helical" evidence="1">
    <location>
        <begin position="49"/>
        <end position="67"/>
    </location>
</feature>
<reference evidence="2" key="1">
    <citation type="journal article" date="2014" name="Front. Microbiol.">
        <title>High frequency of phylogenetically diverse reductive dehalogenase-homologous genes in deep subseafloor sedimentary metagenomes.</title>
        <authorList>
            <person name="Kawai M."/>
            <person name="Futagami T."/>
            <person name="Toyoda A."/>
            <person name="Takaki Y."/>
            <person name="Nishi S."/>
            <person name="Hori S."/>
            <person name="Arai W."/>
            <person name="Tsubouchi T."/>
            <person name="Morono Y."/>
            <person name="Uchiyama I."/>
            <person name="Ito T."/>
            <person name="Fujiyama A."/>
            <person name="Inagaki F."/>
            <person name="Takami H."/>
        </authorList>
    </citation>
    <scope>NUCLEOTIDE SEQUENCE</scope>
    <source>
        <strain evidence="2">Expedition CK06-06</strain>
    </source>
</reference>
<dbReference type="AlphaFoldDB" id="X1N687"/>
<protein>
    <submittedName>
        <fullName evidence="2">Uncharacterized protein</fullName>
    </submittedName>
</protein>
<accession>X1N687</accession>
<comment type="caution">
    <text evidence="2">The sequence shown here is derived from an EMBL/GenBank/DDBJ whole genome shotgun (WGS) entry which is preliminary data.</text>
</comment>
<evidence type="ECO:0000256" key="1">
    <source>
        <dbReference type="SAM" id="Phobius"/>
    </source>
</evidence>
<evidence type="ECO:0000313" key="2">
    <source>
        <dbReference type="EMBL" id="GAI39502.1"/>
    </source>
</evidence>
<gene>
    <name evidence="2" type="ORF">S06H3_44434</name>
</gene>